<sequence>MANIEHLQTVHVPASKVYESLTTAEGLSEIWTNELIINNQIGFINEFRFGSNDITKMRIEELIPNKKVVWQCIDSDPEWIGTIISFDIQEKIGKSFITLRHMNWKEVTPFYRSCNYNWAILLYSLKSYCEDGEGIPYHKRKF</sequence>
<dbReference type="InterPro" id="IPR023393">
    <property type="entry name" value="START-like_dom_sf"/>
</dbReference>
<dbReference type="AlphaFoldDB" id="A0A0M1P5D1"/>
<protein>
    <submittedName>
        <fullName evidence="3">ATPase</fullName>
    </submittedName>
</protein>
<dbReference type="Gene3D" id="3.30.530.20">
    <property type="match status" value="1"/>
</dbReference>
<name>A0A0M1P5D1_9BACL</name>
<gene>
    <name evidence="3" type="ORF">AM231_10385</name>
</gene>
<accession>A0A0M1P5D1</accession>
<proteinExistence type="inferred from homology"/>
<comment type="similarity">
    <text evidence="1">Belongs to the AHA1 family.</text>
</comment>
<feature type="domain" description="Activator of Hsp90 ATPase homologue 1/2-like C-terminal" evidence="2">
    <location>
        <begin position="12"/>
        <end position="129"/>
    </location>
</feature>
<dbReference type="OrthoDB" id="287565at2"/>
<evidence type="ECO:0000259" key="2">
    <source>
        <dbReference type="Pfam" id="PF08327"/>
    </source>
</evidence>
<dbReference type="SUPFAM" id="SSF55961">
    <property type="entry name" value="Bet v1-like"/>
    <property type="match status" value="1"/>
</dbReference>
<dbReference type="RefSeq" id="WP_054402545.1">
    <property type="nucleotide sequence ID" value="NZ_LIUT01000001.1"/>
</dbReference>
<dbReference type="EMBL" id="LIUT01000001">
    <property type="protein sequence ID" value="KOR89505.1"/>
    <property type="molecule type" value="Genomic_DNA"/>
</dbReference>
<evidence type="ECO:0000256" key="1">
    <source>
        <dbReference type="ARBA" id="ARBA00006817"/>
    </source>
</evidence>
<keyword evidence="4" id="KW-1185">Reference proteome</keyword>
<dbReference type="Pfam" id="PF08327">
    <property type="entry name" value="AHSA1"/>
    <property type="match status" value="1"/>
</dbReference>
<reference evidence="4" key="1">
    <citation type="submission" date="2015-08" db="EMBL/GenBank/DDBJ databases">
        <title>Genome sequencing project for genomic taxonomy and phylogenomics of Bacillus-like bacteria.</title>
        <authorList>
            <person name="Liu B."/>
            <person name="Wang J."/>
            <person name="Zhu Y."/>
            <person name="Liu G."/>
            <person name="Chen Q."/>
            <person name="Chen Z."/>
            <person name="Lan J."/>
            <person name="Che J."/>
            <person name="Ge C."/>
            <person name="Shi H."/>
            <person name="Pan Z."/>
            <person name="Liu X."/>
        </authorList>
    </citation>
    <scope>NUCLEOTIDE SEQUENCE [LARGE SCALE GENOMIC DNA]</scope>
    <source>
        <strain evidence="4">FJAT-22460</strain>
    </source>
</reference>
<dbReference type="InterPro" id="IPR013538">
    <property type="entry name" value="ASHA1/2-like_C"/>
</dbReference>
<dbReference type="Proteomes" id="UP000036932">
    <property type="component" value="Unassembled WGS sequence"/>
</dbReference>
<evidence type="ECO:0000313" key="3">
    <source>
        <dbReference type="EMBL" id="KOR89505.1"/>
    </source>
</evidence>
<dbReference type="CDD" id="cd07814">
    <property type="entry name" value="SRPBCC_CalC_Aha1-like"/>
    <property type="match status" value="1"/>
</dbReference>
<comment type="caution">
    <text evidence="3">The sequence shown here is derived from an EMBL/GenBank/DDBJ whole genome shotgun (WGS) entry which is preliminary data.</text>
</comment>
<dbReference type="PATRIC" id="fig|1705565.3.peg.4066"/>
<evidence type="ECO:0000313" key="4">
    <source>
        <dbReference type="Proteomes" id="UP000036932"/>
    </source>
</evidence>
<organism evidence="3 4">
    <name type="scientific">Paenibacillus solani</name>
    <dbReference type="NCBI Taxonomy" id="1705565"/>
    <lineage>
        <taxon>Bacteria</taxon>
        <taxon>Bacillati</taxon>
        <taxon>Bacillota</taxon>
        <taxon>Bacilli</taxon>
        <taxon>Bacillales</taxon>
        <taxon>Paenibacillaceae</taxon>
        <taxon>Paenibacillus</taxon>
    </lineage>
</organism>